<evidence type="ECO:0000313" key="2">
    <source>
        <dbReference type="Proteomes" id="UP000294192"/>
    </source>
</evidence>
<keyword evidence="2" id="KW-1185">Reference proteome</keyword>
<dbReference type="AlphaFoldDB" id="A0A4R0XVF2"/>
<evidence type="ECO:0000313" key="1">
    <source>
        <dbReference type="EMBL" id="TCG11722.1"/>
    </source>
</evidence>
<comment type="caution">
    <text evidence="1">The sequence shown here is derived from an EMBL/GenBank/DDBJ whole genome shotgun (WGS) entry which is preliminary data.</text>
</comment>
<proteinExistence type="predicted"/>
<reference evidence="1 2" key="1">
    <citation type="submission" date="2018-02" db="EMBL/GenBank/DDBJ databases">
        <title>Mycoplasma marinum and Mycoplasma todarodis sp. nov., moderately halophilic and psychrotolerant mycoplasmas isolated from cephalopods.</title>
        <authorList>
            <person name="Viver T."/>
        </authorList>
    </citation>
    <scope>NUCLEOTIDE SEQUENCE [LARGE SCALE GENOMIC DNA]</scope>
    <source>
        <strain evidence="1 2">PE</strain>
    </source>
</reference>
<protein>
    <submittedName>
        <fullName evidence="1">Uncharacterized protein</fullName>
    </submittedName>
</protein>
<organism evidence="1 2">
    <name type="scientific">Mycoplasma marinum</name>
    <dbReference type="NCBI Taxonomy" id="1937190"/>
    <lineage>
        <taxon>Bacteria</taxon>
        <taxon>Bacillati</taxon>
        <taxon>Mycoplasmatota</taxon>
        <taxon>Mollicutes</taxon>
        <taxon>Mycoplasmataceae</taxon>
        <taxon>Mycoplasma</taxon>
    </lineage>
</organism>
<gene>
    <name evidence="1" type="ORF">C4B24_01040</name>
</gene>
<sequence length="125" mass="13799">MSEKIVEHKIIVHIKGINKAKVPETIKNISKQISKTANYNSNKAIAAVKNIAFVDKTLGIDILDDLEGVDVKYTHKKIDHNGTYDVTLSFSKNGATDSVVVKLTVTGMDVAQKNKIKEEAKTDFQ</sequence>
<name>A0A4R0XVF2_9MOLU</name>
<accession>A0A4R0XVF2</accession>
<dbReference type="Proteomes" id="UP000294192">
    <property type="component" value="Unassembled WGS sequence"/>
</dbReference>
<dbReference type="EMBL" id="PSZO01000003">
    <property type="protein sequence ID" value="TCG11722.1"/>
    <property type="molecule type" value="Genomic_DNA"/>
</dbReference>
<dbReference type="RefSeq" id="WP_131598487.1">
    <property type="nucleotide sequence ID" value="NZ_CBDBYK010000001.1"/>
</dbReference>